<dbReference type="InterPro" id="IPR017850">
    <property type="entry name" value="Alkaline_phosphatase_core_sf"/>
</dbReference>
<protein>
    <submittedName>
        <fullName evidence="6">Sulfatase-like hydrolase/transferase</fullName>
    </submittedName>
</protein>
<feature type="domain" description="Sulfatase N-terminal" evidence="5">
    <location>
        <begin position="28"/>
        <end position="386"/>
    </location>
</feature>
<dbReference type="Pfam" id="PF00884">
    <property type="entry name" value="Sulfatase"/>
    <property type="match status" value="1"/>
</dbReference>
<organism evidence="6 7">
    <name type="scientific">Hwangdonia lutea</name>
    <dbReference type="NCBI Taxonomy" id="3075823"/>
    <lineage>
        <taxon>Bacteria</taxon>
        <taxon>Pseudomonadati</taxon>
        <taxon>Bacteroidota</taxon>
        <taxon>Flavobacteriia</taxon>
        <taxon>Flavobacteriales</taxon>
        <taxon>Flavobacteriaceae</taxon>
        <taxon>Hwangdonia</taxon>
    </lineage>
</organism>
<evidence type="ECO:0000256" key="4">
    <source>
        <dbReference type="ARBA" id="ARBA00022837"/>
    </source>
</evidence>
<proteinExistence type="inferred from homology"/>
<keyword evidence="3" id="KW-0378">Hydrolase</keyword>
<dbReference type="Gene3D" id="3.40.720.10">
    <property type="entry name" value="Alkaline Phosphatase, subunit A"/>
    <property type="match status" value="1"/>
</dbReference>
<dbReference type="Gene3D" id="3.30.1120.10">
    <property type="match status" value="1"/>
</dbReference>
<dbReference type="KEGG" id="hws:RNZ46_06695"/>
<dbReference type="AlphaFoldDB" id="A0AA97ENN4"/>
<keyword evidence="7" id="KW-1185">Reference proteome</keyword>
<keyword evidence="4" id="KW-0106">Calcium</keyword>
<dbReference type="RefSeq" id="WP_316984607.1">
    <property type="nucleotide sequence ID" value="NZ_CP136521.1"/>
</dbReference>
<dbReference type="GO" id="GO:0046872">
    <property type="term" value="F:metal ion binding"/>
    <property type="evidence" value="ECO:0007669"/>
    <property type="project" value="UniProtKB-KW"/>
</dbReference>
<dbReference type="EMBL" id="CP136521">
    <property type="protein sequence ID" value="WOD44949.1"/>
    <property type="molecule type" value="Genomic_DNA"/>
</dbReference>
<evidence type="ECO:0000259" key="5">
    <source>
        <dbReference type="Pfam" id="PF00884"/>
    </source>
</evidence>
<comment type="similarity">
    <text evidence="1">Belongs to the sulfatase family.</text>
</comment>
<dbReference type="PROSITE" id="PS00523">
    <property type="entry name" value="SULFATASE_1"/>
    <property type="match status" value="1"/>
</dbReference>
<gene>
    <name evidence="6" type="ORF">RNZ46_06695</name>
</gene>
<dbReference type="Proteomes" id="UP001302486">
    <property type="component" value="Chromosome"/>
</dbReference>
<evidence type="ECO:0000256" key="2">
    <source>
        <dbReference type="ARBA" id="ARBA00022723"/>
    </source>
</evidence>
<evidence type="ECO:0000313" key="7">
    <source>
        <dbReference type="Proteomes" id="UP001302486"/>
    </source>
</evidence>
<keyword evidence="2" id="KW-0479">Metal-binding</keyword>
<dbReference type="InterPro" id="IPR050738">
    <property type="entry name" value="Sulfatase"/>
</dbReference>
<evidence type="ECO:0000256" key="3">
    <source>
        <dbReference type="ARBA" id="ARBA00022801"/>
    </source>
</evidence>
<evidence type="ECO:0000256" key="1">
    <source>
        <dbReference type="ARBA" id="ARBA00008779"/>
    </source>
</evidence>
<sequence length="490" mass="55297">MKNIVVLILLICMVSCQTKAKKDEIKKPNILLIVVDDQGYADFSPFKNHDKSISTPNITRLGNSGTVFTQAYVTAPVCSPSRAGMLTGKNQFRWDKPASWGPGLPDSVKTIAEYLKDAGYETARIGKNDLGRNFHKNNVREYPLNHGYDEFLGFSAHAHDYWLNSQDIKDRTPDPYGTSALLGPLMHNMGEKSYDQGYLTDILTDESVEYIKRKRDKPFFLTLSYNAVHHLIHQVPKKYLDKYNVKEIPNYDPDSLVAFKKHKPGSYSAYYDKYSRVGAIQHEDLRKYYLANLNCLDDNIGRVLDALKTQKLVENTVVVFLSDNGGSPLTGANNSPLTGGKYSLWEGGIRVPLAISWPNVIDAGKVETHYVCATDILPTLTNFAGVTLTDSAIDGINLLKPEANRLLVWKWQKTWAVRKGDWKLTNAKENHWKSEPSAQYIAPIVDNMELKLFNIAKDPGERNDLASQHLEKVKALEAAYKNWINLNVRK</sequence>
<reference evidence="7" key="1">
    <citation type="submission" date="2024-06" db="EMBL/GenBank/DDBJ databases">
        <title>Hwangdonia haimaensis gen. nov., sp. nov., a member of the family Flavobacteriaceae isolated from the haima cold seep.</title>
        <authorList>
            <person name="Li J."/>
        </authorList>
    </citation>
    <scope>NUCLEOTIDE SEQUENCE [LARGE SCALE GENOMIC DNA]</scope>
    <source>
        <strain evidence="7">SCSIO 19198</strain>
    </source>
</reference>
<name>A0AA97ENN4_9FLAO</name>
<dbReference type="InterPro" id="IPR000917">
    <property type="entry name" value="Sulfatase_N"/>
</dbReference>
<dbReference type="PANTHER" id="PTHR42693:SF53">
    <property type="entry name" value="ENDO-4-O-SULFATASE"/>
    <property type="match status" value="1"/>
</dbReference>
<dbReference type="SUPFAM" id="SSF53649">
    <property type="entry name" value="Alkaline phosphatase-like"/>
    <property type="match status" value="1"/>
</dbReference>
<dbReference type="InterPro" id="IPR024607">
    <property type="entry name" value="Sulfatase_CS"/>
</dbReference>
<dbReference type="GO" id="GO:0004065">
    <property type="term" value="F:arylsulfatase activity"/>
    <property type="evidence" value="ECO:0007669"/>
    <property type="project" value="TreeGrafter"/>
</dbReference>
<evidence type="ECO:0000313" key="6">
    <source>
        <dbReference type="EMBL" id="WOD44949.1"/>
    </source>
</evidence>
<accession>A0AA97ENN4</accession>
<dbReference type="PANTHER" id="PTHR42693">
    <property type="entry name" value="ARYLSULFATASE FAMILY MEMBER"/>
    <property type="match status" value="1"/>
</dbReference>